<evidence type="ECO:0000313" key="3">
    <source>
        <dbReference type="Proteomes" id="UP001241603"/>
    </source>
</evidence>
<evidence type="ECO:0000256" key="1">
    <source>
        <dbReference type="SAM" id="Phobius"/>
    </source>
</evidence>
<reference evidence="2 3" key="1">
    <citation type="submission" date="2023-07" db="EMBL/GenBank/DDBJ databases">
        <title>Genomic Encyclopedia of Type Strains, Phase IV (KMG-IV): sequencing the most valuable type-strain genomes for metagenomic binning, comparative biology and taxonomic classification.</title>
        <authorList>
            <person name="Goeker M."/>
        </authorList>
    </citation>
    <scope>NUCLEOTIDE SEQUENCE [LARGE SCALE GENOMIC DNA]</scope>
    <source>
        <strain evidence="2 3">B6-8</strain>
    </source>
</reference>
<dbReference type="RefSeq" id="WP_266350800.1">
    <property type="nucleotide sequence ID" value="NZ_JAPKNG010000006.1"/>
</dbReference>
<keyword evidence="1" id="KW-1133">Transmembrane helix</keyword>
<feature type="transmembrane region" description="Helical" evidence="1">
    <location>
        <begin position="20"/>
        <end position="42"/>
    </location>
</feature>
<keyword evidence="3" id="KW-1185">Reference proteome</keyword>
<keyword evidence="1" id="KW-0812">Transmembrane</keyword>
<sequence length="45" mass="5048">MTSIRPRGWRARFSPEQIAWLAAIGICIGTYALIFAIVAWLAGWL</sequence>
<evidence type="ECO:0000313" key="2">
    <source>
        <dbReference type="EMBL" id="MDQ0439925.1"/>
    </source>
</evidence>
<comment type="caution">
    <text evidence="2">The sequence shown here is derived from an EMBL/GenBank/DDBJ whole genome shotgun (WGS) entry which is preliminary data.</text>
</comment>
<gene>
    <name evidence="2" type="ORF">QO014_004331</name>
</gene>
<accession>A0ABU0HC86</accession>
<protein>
    <submittedName>
        <fullName evidence="2">Uncharacterized protein</fullName>
    </submittedName>
</protein>
<proteinExistence type="predicted"/>
<organism evidence="2 3">
    <name type="scientific">Kaistia dalseonensis</name>
    <dbReference type="NCBI Taxonomy" id="410840"/>
    <lineage>
        <taxon>Bacteria</taxon>
        <taxon>Pseudomonadati</taxon>
        <taxon>Pseudomonadota</taxon>
        <taxon>Alphaproteobacteria</taxon>
        <taxon>Hyphomicrobiales</taxon>
        <taxon>Kaistiaceae</taxon>
        <taxon>Kaistia</taxon>
    </lineage>
</organism>
<dbReference type="Proteomes" id="UP001241603">
    <property type="component" value="Unassembled WGS sequence"/>
</dbReference>
<name>A0ABU0HC86_9HYPH</name>
<keyword evidence="1" id="KW-0472">Membrane</keyword>
<dbReference type="EMBL" id="JAUSVO010000006">
    <property type="protein sequence ID" value="MDQ0439925.1"/>
    <property type="molecule type" value="Genomic_DNA"/>
</dbReference>